<sequence length="384" mass="42774">MEAVRQGGASRYFSRGEWKRLPVSKEGVQVYRVPDRRGRSLAGRHQAIVRALETIRNRSADVEGEQKTLGDVYQFDRTLTTLQEAVDQLGRRWRLSSPIGKPWGARSLKGSAADVQRALDLYQKSIHALERRFDIVDRYRANELSRTEANREIAALSPRVGDLLKEARACIPKEKRRIRTKCAMILGVTLVALTLTALASTAVGLVPIGIGLVLTLTGSLLTATNGIASHLIFQRNPAWGALEKAFDECELLFENLEKSMWANVSIQVTALERHMAEIEKLTDTRLARTETRLAQIGSAQAENNNALLAAIASVKQSGIADKNAVRELLTKTLEDFAQQQREQMEAHFLDVRESLRQEFAGARAQGTEMQQSSGQRRDMASSRL</sequence>
<keyword evidence="2" id="KW-1133">Transmembrane helix</keyword>
<evidence type="ECO:0000313" key="3">
    <source>
        <dbReference type="EMBL" id="VVE56685.1"/>
    </source>
</evidence>
<dbReference type="Proteomes" id="UP000414233">
    <property type="component" value="Unassembled WGS sequence"/>
</dbReference>
<feature type="compositionally biased region" description="Basic and acidic residues" evidence="1">
    <location>
        <begin position="375"/>
        <end position="384"/>
    </location>
</feature>
<accession>A0A5E4Z8H5</accession>
<gene>
    <name evidence="3" type="ORF">PTE30175_05018</name>
</gene>
<protein>
    <submittedName>
        <fullName evidence="3">Uncharacterized protein</fullName>
    </submittedName>
</protein>
<keyword evidence="2" id="KW-0472">Membrane</keyword>
<dbReference type="RefSeq" id="WP_150699756.1">
    <property type="nucleotide sequence ID" value="NZ_CABPRZ010000032.1"/>
</dbReference>
<feature type="transmembrane region" description="Helical" evidence="2">
    <location>
        <begin position="182"/>
        <end position="202"/>
    </location>
</feature>
<proteinExistence type="predicted"/>
<name>A0A5E4Z8H5_9BURK</name>
<organism evidence="3 4">
    <name type="scientific">Pandoraea terrae</name>
    <dbReference type="NCBI Taxonomy" id="1537710"/>
    <lineage>
        <taxon>Bacteria</taxon>
        <taxon>Pseudomonadati</taxon>
        <taxon>Pseudomonadota</taxon>
        <taxon>Betaproteobacteria</taxon>
        <taxon>Burkholderiales</taxon>
        <taxon>Burkholderiaceae</taxon>
        <taxon>Pandoraea</taxon>
    </lineage>
</organism>
<dbReference type="EMBL" id="CABPRZ010000032">
    <property type="protein sequence ID" value="VVE56685.1"/>
    <property type="molecule type" value="Genomic_DNA"/>
</dbReference>
<feature type="region of interest" description="Disordered" evidence="1">
    <location>
        <begin position="362"/>
        <end position="384"/>
    </location>
</feature>
<evidence type="ECO:0000256" key="2">
    <source>
        <dbReference type="SAM" id="Phobius"/>
    </source>
</evidence>
<reference evidence="3 4" key="1">
    <citation type="submission" date="2019-08" db="EMBL/GenBank/DDBJ databases">
        <authorList>
            <person name="Peeters C."/>
        </authorList>
    </citation>
    <scope>NUCLEOTIDE SEQUENCE [LARGE SCALE GENOMIC DNA]</scope>
    <source>
        <strain evidence="3 4">LMG 30175</strain>
    </source>
</reference>
<keyword evidence="2" id="KW-0812">Transmembrane</keyword>
<feature type="transmembrane region" description="Helical" evidence="2">
    <location>
        <begin position="208"/>
        <end position="228"/>
    </location>
</feature>
<evidence type="ECO:0000256" key="1">
    <source>
        <dbReference type="SAM" id="MobiDB-lite"/>
    </source>
</evidence>
<keyword evidence="4" id="KW-1185">Reference proteome</keyword>
<evidence type="ECO:0000313" key="4">
    <source>
        <dbReference type="Proteomes" id="UP000414233"/>
    </source>
</evidence>
<dbReference type="AlphaFoldDB" id="A0A5E4Z8H5"/>